<proteinExistence type="inferred from homology"/>
<feature type="non-terminal residue" evidence="17">
    <location>
        <position position="1"/>
    </location>
</feature>
<keyword evidence="12 14" id="KW-0407">Ion channel</keyword>
<keyword evidence="14" id="KW-0739">Sodium transport</keyword>
<comment type="caution">
    <text evidence="14">Lacks conserved residue(s) required for the propagation of feature annotation.</text>
</comment>
<evidence type="ECO:0000256" key="13">
    <source>
        <dbReference type="ARBA" id="ARBA00061395"/>
    </source>
</evidence>
<accession>B3RSS0</accession>
<comment type="subcellular location">
    <subcellularLocation>
        <location evidence="1 14">Cell membrane</location>
        <topology evidence="1 14">Multi-pass membrane protein</topology>
    </subcellularLocation>
</comment>
<dbReference type="Pfam" id="PF16905">
    <property type="entry name" value="GPHH"/>
    <property type="match status" value="1"/>
</dbReference>
<evidence type="ECO:0000256" key="7">
    <source>
        <dbReference type="ARBA" id="ARBA00022882"/>
    </source>
</evidence>
<evidence type="ECO:0000256" key="2">
    <source>
        <dbReference type="ARBA" id="ARBA00022448"/>
    </source>
</evidence>
<dbReference type="STRING" id="10228.B3RSS0"/>
<keyword evidence="18" id="KW-1185">Reference proteome</keyword>
<dbReference type="eggNOG" id="KOG2301">
    <property type="taxonomic scope" value="Eukaryota"/>
</dbReference>
<evidence type="ECO:0000256" key="9">
    <source>
        <dbReference type="ARBA" id="ARBA00023065"/>
    </source>
</evidence>
<keyword evidence="7 14" id="KW-0851">Voltage-gated channel</keyword>
<evidence type="ECO:0000256" key="6">
    <source>
        <dbReference type="ARBA" id="ARBA00022837"/>
    </source>
</evidence>
<dbReference type="EMBL" id="DS985243">
    <property type="protein sequence ID" value="EDV26570.1"/>
    <property type="molecule type" value="Genomic_DNA"/>
</dbReference>
<dbReference type="Gene3D" id="1.10.287.70">
    <property type="match status" value="1"/>
</dbReference>
<evidence type="ECO:0000256" key="14">
    <source>
        <dbReference type="RuleBase" id="RU361132"/>
    </source>
</evidence>
<dbReference type="PRINTS" id="PR00170">
    <property type="entry name" value="NACHANNEL"/>
</dbReference>
<organism evidence="17 18">
    <name type="scientific">Trichoplax adhaerens</name>
    <name type="common">Trichoplax reptans</name>
    <dbReference type="NCBI Taxonomy" id="10228"/>
    <lineage>
        <taxon>Eukaryota</taxon>
        <taxon>Metazoa</taxon>
        <taxon>Placozoa</taxon>
        <taxon>Uniplacotomia</taxon>
        <taxon>Trichoplacea</taxon>
        <taxon>Trichoplacidae</taxon>
        <taxon>Trichoplax</taxon>
    </lineage>
</organism>
<feature type="transmembrane region" description="Helical" evidence="14">
    <location>
        <begin position="130"/>
        <end position="154"/>
    </location>
</feature>
<dbReference type="InterPro" id="IPR043203">
    <property type="entry name" value="VGCC_Ca_Na"/>
</dbReference>
<dbReference type="GO" id="GO:0005248">
    <property type="term" value="F:voltage-gated sodium channel activity"/>
    <property type="evidence" value="ECO:0007669"/>
    <property type="project" value="InterPro"/>
</dbReference>
<keyword evidence="10 14" id="KW-0472">Membrane</keyword>
<keyword evidence="4 14" id="KW-0812">Transmembrane</keyword>
<feature type="non-terminal residue" evidence="17">
    <location>
        <position position="244"/>
    </location>
</feature>
<evidence type="ECO:0000256" key="8">
    <source>
        <dbReference type="ARBA" id="ARBA00022989"/>
    </source>
</evidence>
<dbReference type="HOGENOM" id="CLU_1140430_0_0_1"/>
<dbReference type="InterPro" id="IPR001696">
    <property type="entry name" value="Na_channel_asu"/>
</dbReference>
<dbReference type="OMA" id="ITYMIMA"/>
<dbReference type="PANTHER" id="PTHR10037:SF62">
    <property type="entry name" value="SODIUM CHANNEL PROTEIN 60E"/>
    <property type="match status" value="1"/>
</dbReference>
<dbReference type="GeneID" id="6751779"/>
<name>B3RSS0_TRIAD</name>
<evidence type="ECO:0000259" key="16">
    <source>
        <dbReference type="Pfam" id="PF16905"/>
    </source>
</evidence>
<keyword evidence="2 14" id="KW-0813">Transport</keyword>
<protein>
    <recommendedName>
        <fullName evidence="14">Sodium channel protein</fullName>
    </recommendedName>
</protein>
<dbReference type="InParanoid" id="B3RSS0"/>
<evidence type="ECO:0000259" key="15">
    <source>
        <dbReference type="Pfam" id="PF00520"/>
    </source>
</evidence>
<dbReference type="SUPFAM" id="SSF81324">
    <property type="entry name" value="Voltage-gated potassium channels"/>
    <property type="match status" value="1"/>
</dbReference>
<dbReference type="Gene3D" id="1.10.238.10">
    <property type="entry name" value="EF-hand"/>
    <property type="match status" value="1"/>
</dbReference>
<keyword evidence="3" id="KW-1003">Cell membrane</keyword>
<feature type="domain" description="Ion transport" evidence="15">
    <location>
        <begin position="2"/>
        <end position="162"/>
    </location>
</feature>
<feature type="domain" description="Voltage-dependent L-type calcium channel IQ-associated" evidence="16">
    <location>
        <begin position="176"/>
        <end position="209"/>
    </location>
</feature>
<evidence type="ECO:0000313" key="17">
    <source>
        <dbReference type="EMBL" id="EDV26570.1"/>
    </source>
</evidence>
<keyword evidence="6" id="KW-0106">Calcium</keyword>
<dbReference type="KEGG" id="tad:TRIADDRAFT_3620"/>
<dbReference type="FunFam" id="1.10.287.70:FF:000093">
    <property type="entry name" value="Calcium channel subunit Cch1"/>
    <property type="match status" value="1"/>
</dbReference>
<dbReference type="CTD" id="6751779"/>
<dbReference type="PhylomeDB" id="B3RSS0"/>
<keyword evidence="14" id="KW-0915">Sodium</keyword>
<keyword evidence="8 14" id="KW-1133">Transmembrane helix</keyword>
<evidence type="ECO:0000256" key="5">
    <source>
        <dbReference type="ARBA" id="ARBA00022737"/>
    </source>
</evidence>
<keyword evidence="9 14" id="KW-0406">Ion transport</keyword>
<evidence type="ECO:0000313" key="18">
    <source>
        <dbReference type="Proteomes" id="UP000009022"/>
    </source>
</evidence>
<evidence type="ECO:0000256" key="3">
    <source>
        <dbReference type="ARBA" id="ARBA00022475"/>
    </source>
</evidence>
<sequence length="244" mass="27440">PFIIRILRIFRVVRILRLLRSARGMRRLLMSLIASAPALLNIAALLCVISFTYSIVGIALFKGVKKQGTIDNTLNFQSYTKATIILIQLSTASGWTDFLDALSIQPPDCVPSTNETTIIPTGNCGSRVLATIYIITYMIMAWFILINLFIAVILNNYQDCVEADSANITEEDIQGFFEVWAKYDRKATQFIHYNMLSPLLNDLLPPFGSPIPNTYVCISLNLPIYDDTKIHCLDLIRALLNKVM</sequence>
<evidence type="ECO:0000256" key="4">
    <source>
        <dbReference type="ARBA" id="ARBA00022692"/>
    </source>
</evidence>
<evidence type="ECO:0000256" key="11">
    <source>
        <dbReference type="ARBA" id="ARBA00023180"/>
    </source>
</evidence>
<keyword evidence="14" id="KW-0894">Sodium channel</keyword>
<dbReference type="AlphaFoldDB" id="B3RSS0"/>
<dbReference type="Proteomes" id="UP000009022">
    <property type="component" value="Unassembled WGS sequence"/>
</dbReference>
<evidence type="ECO:0000256" key="10">
    <source>
        <dbReference type="ARBA" id="ARBA00023136"/>
    </source>
</evidence>
<evidence type="ECO:0000256" key="12">
    <source>
        <dbReference type="ARBA" id="ARBA00023303"/>
    </source>
</evidence>
<dbReference type="PANTHER" id="PTHR10037">
    <property type="entry name" value="VOLTAGE-GATED CATION CHANNEL CALCIUM AND SODIUM"/>
    <property type="match status" value="1"/>
</dbReference>
<dbReference type="Pfam" id="PF00520">
    <property type="entry name" value="Ion_trans"/>
    <property type="match status" value="1"/>
</dbReference>
<dbReference type="InterPro" id="IPR031649">
    <property type="entry name" value="GPHH_dom"/>
</dbReference>
<dbReference type="GO" id="GO:0022843">
    <property type="term" value="F:voltage-gated monoatomic cation channel activity"/>
    <property type="evidence" value="ECO:0007669"/>
    <property type="project" value="UniProtKB-ARBA"/>
</dbReference>
<dbReference type="RefSeq" id="XP_002110566.1">
    <property type="nucleotide sequence ID" value="XM_002110530.1"/>
</dbReference>
<reference evidence="17 18" key="1">
    <citation type="journal article" date="2008" name="Nature">
        <title>The Trichoplax genome and the nature of placozoans.</title>
        <authorList>
            <person name="Srivastava M."/>
            <person name="Begovic E."/>
            <person name="Chapman J."/>
            <person name="Putnam N.H."/>
            <person name="Hellsten U."/>
            <person name="Kawashima T."/>
            <person name="Kuo A."/>
            <person name="Mitros T."/>
            <person name="Salamov A."/>
            <person name="Carpenter M.L."/>
            <person name="Signorovitch A.Y."/>
            <person name="Moreno M.A."/>
            <person name="Kamm K."/>
            <person name="Grimwood J."/>
            <person name="Schmutz J."/>
            <person name="Shapiro H."/>
            <person name="Grigoriev I.V."/>
            <person name="Buss L.W."/>
            <person name="Schierwater B."/>
            <person name="Dellaporta S.L."/>
            <person name="Rokhsar D.S."/>
        </authorList>
    </citation>
    <scope>NUCLEOTIDE SEQUENCE [LARGE SCALE GENOMIC DNA]</scope>
    <source>
        <strain evidence="17 18">Grell-BS-1999</strain>
    </source>
</reference>
<gene>
    <name evidence="17" type="ORF">TRIADDRAFT_3620</name>
</gene>
<comment type="similarity">
    <text evidence="14">Belongs to the sodium channel (TC 1.A.1.10) family.</text>
</comment>
<keyword evidence="11" id="KW-0325">Glycoprotein</keyword>
<keyword evidence="5" id="KW-0677">Repeat</keyword>
<comment type="function">
    <text evidence="14">Mediates the voltage-dependent sodium ion permeability of excitable membranes. Assuming opened or closed conformations in response to the voltage difference across the membrane, the protein forms a sodium-selective channel through which Na(+) ions may pass in accordance with their electrochemical gradient.</text>
</comment>
<comment type="similarity">
    <text evidence="13">Belongs to the calcium channel alpha-1 subunit (TC 1.A.1.11) family.</text>
</comment>
<dbReference type="InterPro" id="IPR005821">
    <property type="entry name" value="Ion_trans_dom"/>
</dbReference>
<feature type="transmembrane region" description="Helical" evidence="14">
    <location>
        <begin position="28"/>
        <end position="61"/>
    </location>
</feature>
<dbReference type="OrthoDB" id="2984333at2759"/>
<dbReference type="GO" id="GO:0001518">
    <property type="term" value="C:voltage-gated sodium channel complex"/>
    <property type="evidence" value="ECO:0007669"/>
    <property type="project" value="UniProtKB-UniRule"/>
</dbReference>
<evidence type="ECO:0000256" key="1">
    <source>
        <dbReference type="ARBA" id="ARBA00004651"/>
    </source>
</evidence>